<proteinExistence type="predicted"/>
<evidence type="ECO:0008006" key="3">
    <source>
        <dbReference type="Google" id="ProtNLM"/>
    </source>
</evidence>
<dbReference type="AlphaFoldDB" id="A0AAP3A4M9"/>
<accession>A0AAP3A4M9</accession>
<reference evidence="1" key="1">
    <citation type="submission" date="2023-06" db="EMBL/GenBank/DDBJ databases">
        <title>Deciphering the underlying mechanisms mediating the transmission of blaNDM gene from human to animals in China.</title>
        <authorList>
            <person name="Chen K."/>
            <person name="Chen S."/>
        </authorList>
    </citation>
    <scope>NUCLEOTIDE SEQUENCE</scope>
    <source>
        <strain evidence="1">1199</strain>
    </source>
</reference>
<evidence type="ECO:0000313" key="2">
    <source>
        <dbReference type="Proteomes" id="UP001208624"/>
    </source>
</evidence>
<dbReference type="EMBL" id="JAOVKC010001288">
    <property type="protein sequence ID" value="MCV5626192.1"/>
    <property type="molecule type" value="Genomic_DNA"/>
</dbReference>
<gene>
    <name evidence="1" type="ORF">OFN31_31680</name>
</gene>
<feature type="non-terminal residue" evidence="1">
    <location>
        <position position="1"/>
    </location>
</feature>
<name>A0AAP3A4M9_ECOLX</name>
<feature type="non-terminal residue" evidence="1">
    <location>
        <position position="86"/>
    </location>
</feature>
<evidence type="ECO:0000313" key="1">
    <source>
        <dbReference type="EMBL" id="MCV5626192.1"/>
    </source>
</evidence>
<protein>
    <recommendedName>
        <fullName evidence="3">Filamentous hemagglutinin</fullName>
    </recommendedName>
</protein>
<dbReference type="Proteomes" id="UP001208624">
    <property type="component" value="Unassembled WGS sequence"/>
</dbReference>
<organism evidence="1 2">
    <name type="scientific">Escherichia coli</name>
    <dbReference type="NCBI Taxonomy" id="562"/>
    <lineage>
        <taxon>Bacteria</taxon>
        <taxon>Pseudomonadati</taxon>
        <taxon>Pseudomonadota</taxon>
        <taxon>Gammaproteobacteria</taxon>
        <taxon>Enterobacterales</taxon>
        <taxon>Enterobacteriaceae</taxon>
        <taxon>Escherichia</taxon>
    </lineage>
</organism>
<comment type="caution">
    <text evidence="1">The sequence shown here is derived from an EMBL/GenBank/DDBJ whole genome shotgun (WGS) entry which is preliminary data.</text>
</comment>
<sequence length="86" mass="8634">GGSLDLSAIGDISNISSVISGKTVQLESVSGNISNITRRQQWNAGSDSQYGGVHLSGTDTGPVATIKGTDSLSLDAGKNIDITGAT</sequence>